<dbReference type="PANTHER" id="PTHR12450">
    <property type="entry name" value="DENTIN MATRIX PROTEIN 4 PROTEIN FAM20"/>
    <property type="match status" value="1"/>
</dbReference>
<dbReference type="GO" id="GO:0005524">
    <property type="term" value="F:ATP binding"/>
    <property type="evidence" value="ECO:0007669"/>
    <property type="project" value="UniProtKB-KW"/>
</dbReference>
<feature type="domain" description="FAM20 C-terminal" evidence="11">
    <location>
        <begin position="264"/>
        <end position="475"/>
    </location>
</feature>
<feature type="binding site" evidence="7">
    <location>
        <position position="371"/>
    </location>
    <ligand>
        <name>ATP</name>
        <dbReference type="ChEBI" id="CHEBI:30616"/>
    </ligand>
</feature>
<reference evidence="12" key="1">
    <citation type="submission" date="2022-11" db="UniProtKB">
        <authorList>
            <consortium name="EnsemblMetazoa"/>
        </authorList>
    </citation>
    <scope>IDENTIFICATION</scope>
</reference>
<dbReference type="GeneID" id="119720585"/>
<dbReference type="CTD" id="9917"/>
<keyword evidence="4" id="KW-1015">Disulfide bond</keyword>
<dbReference type="OMA" id="AVWEDDM"/>
<keyword evidence="13" id="KW-1185">Reference proteome</keyword>
<feature type="binding site" evidence="7">
    <location>
        <begin position="299"/>
        <end position="302"/>
    </location>
    <ligand>
        <name>ATP</name>
        <dbReference type="ChEBI" id="CHEBI:30616"/>
    </ligand>
</feature>
<dbReference type="Proteomes" id="UP000887568">
    <property type="component" value="Unplaced"/>
</dbReference>
<dbReference type="GO" id="GO:0016773">
    <property type="term" value="F:phosphotransferase activity, alcohol group as acceptor"/>
    <property type="evidence" value="ECO:0007669"/>
    <property type="project" value="TreeGrafter"/>
</dbReference>
<keyword evidence="8" id="KW-0464">Manganese</keyword>
<dbReference type="InterPro" id="IPR009581">
    <property type="entry name" value="FAM20_C"/>
</dbReference>
<dbReference type="OrthoDB" id="8583677at2759"/>
<keyword evidence="5" id="KW-0325">Glycoprotein</keyword>
<keyword evidence="10" id="KW-0812">Transmembrane</keyword>
<feature type="binding site" evidence="8">
    <location>
        <position position="386"/>
    </location>
    <ligand>
        <name>Mn(2+)</name>
        <dbReference type="ChEBI" id="CHEBI:29035"/>
    </ligand>
</feature>
<comment type="cofactor">
    <cofactor evidence="8">
        <name>Mn(2+)</name>
        <dbReference type="ChEBI" id="CHEBI:29035"/>
    </cofactor>
</comment>
<feature type="region of interest" description="Disordered" evidence="9">
    <location>
        <begin position="33"/>
        <end position="63"/>
    </location>
</feature>
<evidence type="ECO:0000256" key="2">
    <source>
        <dbReference type="ARBA" id="ARBA00006557"/>
    </source>
</evidence>
<evidence type="ECO:0000256" key="10">
    <source>
        <dbReference type="SAM" id="Phobius"/>
    </source>
</evidence>
<dbReference type="CDD" id="cd10314">
    <property type="entry name" value="FAM20_C"/>
    <property type="match status" value="1"/>
</dbReference>
<dbReference type="AlphaFoldDB" id="A0A913Z3F3"/>
<evidence type="ECO:0000256" key="1">
    <source>
        <dbReference type="ARBA" id="ARBA00004555"/>
    </source>
</evidence>
<keyword evidence="7" id="KW-0067">ATP-binding</keyword>
<sequence>MVWLKRRRVLVLASIFILTWLVIIIYTPSPSGSQKNANHGAKRGASQQKPPQSGSRRSGKLPRIRIVDVDENPSIDKEEQKIETQLRDASQDFSDNKNLTFSKIKILDGENGDSKALLNIELDLIPHALPEGVRTQGAIWNLAGSWVNSKQITPADNPDLGMVLNAMANRPIVKADIGYKGTQLKARLELSGGQWVVFKPGRYTRDHVIDGTPYAGYDRHTGEIAAFHLDRVLGFHRAPIVVGRRINLRTEIKPVASQSLLNTFLNRGNQTCFYGKCYYCKPEEPACADEHDMMEGSLTLWLPRDKKLKKWHHLWSRTYRDNKKAQWEHDNNYCQGVLEKYPLEKHRHIMDILDTAAFDYLIGNADRHQYETFEADGDQAMLLLMDSAKSFGNPHHDERSILAPLYQCCKIRKSTWDKLLSLQDGRLSHVMRRVLSHDPLAPILTELHLQAMDRRLVTVIATIKKCLSDHGAEYVLLM</sequence>
<evidence type="ECO:0000256" key="6">
    <source>
        <dbReference type="PIRSR" id="PIRSR624869-1"/>
    </source>
</evidence>
<feature type="binding site" evidence="7">
    <location>
        <position position="199"/>
    </location>
    <ligand>
        <name>ATP</name>
        <dbReference type="ChEBI" id="CHEBI:30616"/>
    </ligand>
</feature>
<feature type="compositionally biased region" description="Polar residues" evidence="9">
    <location>
        <begin position="45"/>
        <end position="56"/>
    </location>
</feature>
<proteinExistence type="inferred from homology"/>
<dbReference type="GO" id="GO:0005794">
    <property type="term" value="C:Golgi apparatus"/>
    <property type="evidence" value="ECO:0007669"/>
    <property type="project" value="UniProtKB-SubCell"/>
</dbReference>
<name>A0A913Z3F3_PATMI</name>
<keyword evidence="8" id="KW-0479">Metal-binding</keyword>
<evidence type="ECO:0000256" key="7">
    <source>
        <dbReference type="PIRSR" id="PIRSR624869-2"/>
    </source>
</evidence>
<dbReference type="EnsemblMetazoa" id="XM_038190315.1">
    <property type="protein sequence ID" value="XP_038046243.1"/>
    <property type="gene ID" value="LOC119720585"/>
</dbReference>
<keyword evidence="3" id="KW-0333">Golgi apparatus</keyword>
<protein>
    <recommendedName>
        <fullName evidence="11">FAM20 C-terminal domain-containing protein</fullName>
    </recommendedName>
</protein>
<evidence type="ECO:0000256" key="4">
    <source>
        <dbReference type="ARBA" id="ARBA00023157"/>
    </source>
</evidence>
<evidence type="ECO:0000313" key="12">
    <source>
        <dbReference type="EnsemblMetazoa" id="XP_038046242.1"/>
    </source>
</evidence>
<dbReference type="Pfam" id="PF06702">
    <property type="entry name" value="Fam20C"/>
    <property type="match status" value="1"/>
</dbReference>
<feature type="binding site" evidence="8">
    <location>
        <position position="218"/>
    </location>
    <ligand>
        <name>Mn(2+)</name>
        <dbReference type="ChEBI" id="CHEBI:29035"/>
    </ligand>
</feature>
<evidence type="ECO:0000256" key="9">
    <source>
        <dbReference type="SAM" id="MobiDB-lite"/>
    </source>
</evidence>
<evidence type="ECO:0000259" key="11">
    <source>
        <dbReference type="Pfam" id="PF06702"/>
    </source>
</evidence>
<keyword evidence="10" id="KW-1133">Transmembrane helix</keyword>
<dbReference type="GO" id="GO:0046872">
    <property type="term" value="F:metal ion binding"/>
    <property type="evidence" value="ECO:0007669"/>
    <property type="project" value="UniProtKB-KW"/>
</dbReference>
<dbReference type="InterPro" id="IPR024869">
    <property type="entry name" value="FAM20"/>
</dbReference>
<dbReference type="RefSeq" id="XP_038046243.1">
    <property type="nucleotide sequence ID" value="XM_038190315.1"/>
</dbReference>
<comment type="similarity">
    <text evidence="2">Belongs to the FAM20 family.</text>
</comment>
<comment type="subcellular location">
    <subcellularLocation>
        <location evidence="1">Golgi apparatus</location>
    </subcellularLocation>
</comment>
<organism evidence="12 13">
    <name type="scientific">Patiria miniata</name>
    <name type="common">Bat star</name>
    <name type="synonym">Asterina miniata</name>
    <dbReference type="NCBI Taxonomy" id="46514"/>
    <lineage>
        <taxon>Eukaryota</taxon>
        <taxon>Metazoa</taxon>
        <taxon>Echinodermata</taxon>
        <taxon>Eleutherozoa</taxon>
        <taxon>Asterozoa</taxon>
        <taxon>Asteroidea</taxon>
        <taxon>Valvatacea</taxon>
        <taxon>Valvatida</taxon>
        <taxon>Asterinidae</taxon>
        <taxon>Patiria</taxon>
    </lineage>
</organism>
<evidence type="ECO:0000313" key="13">
    <source>
        <dbReference type="Proteomes" id="UP000887568"/>
    </source>
</evidence>
<feature type="binding site" evidence="7">
    <location>
        <position position="386"/>
    </location>
    <ligand>
        <name>ATP</name>
        <dbReference type="ChEBI" id="CHEBI:30616"/>
    </ligand>
</feature>
<feature type="active site" evidence="6">
    <location>
        <position position="366"/>
    </location>
</feature>
<feature type="transmembrane region" description="Helical" evidence="10">
    <location>
        <begin position="9"/>
        <end position="27"/>
    </location>
</feature>
<evidence type="ECO:0000256" key="8">
    <source>
        <dbReference type="PIRSR" id="PIRSR624869-3"/>
    </source>
</evidence>
<keyword evidence="10" id="KW-0472">Membrane</keyword>
<evidence type="ECO:0000256" key="5">
    <source>
        <dbReference type="ARBA" id="ARBA00023180"/>
    </source>
</evidence>
<evidence type="ECO:0000256" key="3">
    <source>
        <dbReference type="ARBA" id="ARBA00023034"/>
    </source>
</evidence>
<feature type="binding site" evidence="7">
    <location>
        <position position="183"/>
    </location>
    <ligand>
        <name>ATP</name>
        <dbReference type="ChEBI" id="CHEBI:30616"/>
    </ligand>
</feature>
<dbReference type="PANTHER" id="PTHR12450:SF14">
    <property type="entry name" value="GLYCOSAMINOGLYCAN XYLOSYLKINASE"/>
    <property type="match status" value="1"/>
</dbReference>
<dbReference type="RefSeq" id="XP_038046242.1">
    <property type="nucleotide sequence ID" value="XM_038190314.1"/>
</dbReference>
<accession>A0A913Z3F3</accession>
<dbReference type="EnsemblMetazoa" id="XM_038190314.1">
    <property type="protein sequence ID" value="XP_038046242.1"/>
    <property type="gene ID" value="LOC119720585"/>
</dbReference>
<keyword evidence="7" id="KW-0547">Nucleotide-binding</keyword>